<dbReference type="PROSITE" id="PS01187">
    <property type="entry name" value="EGF_CA"/>
    <property type="match status" value="1"/>
</dbReference>
<evidence type="ECO:0000256" key="6">
    <source>
        <dbReference type="ARBA" id="ARBA00023136"/>
    </source>
</evidence>
<evidence type="ECO:0000259" key="11">
    <source>
        <dbReference type="SMART" id="SM00181"/>
    </source>
</evidence>
<comment type="caution">
    <text evidence="12">The sequence shown here is derived from an EMBL/GenBank/DDBJ whole genome shotgun (WGS) entry which is preliminary data.</text>
</comment>
<feature type="domain" description="EGF-like" evidence="11">
    <location>
        <begin position="124"/>
        <end position="176"/>
    </location>
</feature>
<feature type="domain" description="EGF-like calcium-binding" evidence="10">
    <location>
        <begin position="399"/>
        <end position="451"/>
    </location>
</feature>
<evidence type="ECO:0000256" key="7">
    <source>
        <dbReference type="ARBA" id="ARBA00023157"/>
    </source>
</evidence>
<feature type="domain" description="EGF-like" evidence="11">
    <location>
        <begin position="498"/>
        <end position="543"/>
    </location>
</feature>
<feature type="domain" description="EGF-like" evidence="11">
    <location>
        <begin position="271"/>
        <end position="312"/>
    </location>
</feature>
<feature type="domain" description="EGF-like" evidence="11">
    <location>
        <begin position="455"/>
        <end position="494"/>
    </location>
</feature>
<keyword evidence="4" id="KW-0677">Repeat</keyword>
<dbReference type="InterPro" id="IPR000742">
    <property type="entry name" value="EGF"/>
</dbReference>
<feature type="transmembrane region" description="Helical" evidence="9">
    <location>
        <begin position="2288"/>
        <end position="2312"/>
    </location>
</feature>
<dbReference type="CDD" id="cd00054">
    <property type="entry name" value="EGF_CA"/>
    <property type="match status" value="1"/>
</dbReference>
<name>A0AAE0FYL9_9CHLO</name>
<dbReference type="InterPro" id="IPR009030">
    <property type="entry name" value="Growth_fac_rcpt_cys_sf"/>
</dbReference>
<dbReference type="GO" id="GO:0005261">
    <property type="term" value="F:monoatomic cation channel activity"/>
    <property type="evidence" value="ECO:0007669"/>
    <property type="project" value="TreeGrafter"/>
</dbReference>
<reference evidence="12 13" key="1">
    <citation type="journal article" date="2015" name="Genome Biol. Evol.">
        <title>Comparative Genomics of a Bacterivorous Green Alga Reveals Evolutionary Causalities and Consequences of Phago-Mixotrophic Mode of Nutrition.</title>
        <authorList>
            <person name="Burns J.A."/>
            <person name="Paasch A."/>
            <person name="Narechania A."/>
            <person name="Kim E."/>
        </authorList>
    </citation>
    <scope>NUCLEOTIDE SEQUENCE [LARGE SCALE GENOMIC DNA]</scope>
    <source>
        <strain evidence="12 13">PLY_AMNH</strain>
    </source>
</reference>
<evidence type="ECO:0000256" key="2">
    <source>
        <dbReference type="ARBA" id="ARBA00022536"/>
    </source>
</evidence>
<keyword evidence="7" id="KW-1015">Disulfide bond</keyword>
<feature type="domain" description="EGF-like calcium-binding" evidence="10">
    <location>
        <begin position="356"/>
        <end position="398"/>
    </location>
</feature>
<feature type="transmembrane region" description="Helical" evidence="9">
    <location>
        <begin position="2212"/>
        <end position="2232"/>
    </location>
</feature>
<dbReference type="Proteomes" id="UP001190700">
    <property type="component" value="Unassembled WGS sequence"/>
</dbReference>
<dbReference type="InterPro" id="IPR001881">
    <property type="entry name" value="EGF-like_Ca-bd_dom"/>
</dbReference>
<dbReference type="EMBL" id="LGRX02012257">
    <property type="protein sequence ID" value="KAK3267681.1"/>
    <property type="molecule type" value="Genomic_DNA"/>
</dbReference>
<keyword evidence="3 9" id="KW-0812">Transmembrane</keyword>
<dbReference type="Gene3D" id="2.10.25.10">
    <property type="entry name" value="Laminin"/>
    <property type="match status" value="4"/>
</dbReference>
<accession>A0AAE0FYL9</accession>
<dbReference type="SMART" id="SM00181">
    <property type="entry name" value="EGF"/>
    <property type="match status" value="7"/>
</dbReference>
<dbReference type="InterPro" id="IPR002859">
    <property type="entry name" value="PKD/REJ-like"/>
</dbReference>
<evidence type="ECO:0000256" key="5">
    <source>
        <dbReference type="ARBA" id="ARBA00022989"/>
    </source>
</evidence>
<evidence type="ECO:0000313" key="13">
    <source>
        <dbReference type="Proteomes" id="UP001190700"/>
    </source>
</evidence>
<dbReference type="SUPFAM" id="SSF57184">
    <property type="entry name" value="Growth factor receptor domain"/>
    <property type="match status" value="2"/>
</dbReference>
<feature type="region of interest" description="Disordered" evidence="8">
    <location>
        <begin position="87"/>
        <end position="112"/>
    </location>
</feature>
<dbReference type="PANTHER" id="PTHR46730">
    <property type="entry name" value="POLYCYSTIN-1"/>
    <property type="match status" value="1"/>
</dbReference>
<dbReference type="GO" id="GO:0005886">
    <property type="term" value="C:plasma membrane"/>
    <property type="evidence" value="ECO:0007669"/>
    <property type="project" value="TreeGrafter"/>
</dbReference>
<evidence type="ECO:0000256" key="9">
    <source>
        <dbReference type="SAM" id="Phobius"/>
    </source>
</evidence>
<keyword evidence="6 9" id="KW-0472">Membrane</keyword>
<evidence type="ECO:0000256" key="1">
    <source>
        <dbReference type="ARBA" id="ARBA00004370"/>
    </source>
</evidence>
<evidence type="ECO:0000259" key="10">
    <source>
        <dbReference type="SMART" id="SM00179"/>
    </source>
</evidence>
<keyword evidence="5 9" id="KW-1133">Transmembrane helix</keyword>
<dbReference type="GO" id="GO:0005509">
    <property type="term" value="F:calcium ion binding"/>
    <property type="evidence" value="ECO:0007669"/>
    <property type="project" value="InterPro"/>
</dbReference>
<evidence type="ECO:0000256" key="8">
    <source>
        <dbReference type="SAM" id="MobiDB-lite"/>
    </source>
</evidence>
<feature type="domain" description="EGF-like calcium-binding" evidence="10">
    <location>
        <begin position="495"/>
        <end position="543"/>
    </location>
</feature>
<organism evidence="12 13">
    <name type="scientific">Cymbomonas tetramitiformis</name>
    <dbReference type="NCBI Taxonomy" id="36881"/>
    <lineage>
        <taxon>Eukaryota</taxon>
        <taxon>Viridiplantae</taxon>
        <taxon>Chlorophyta</taxon>
        <taxon>Pyramimonadophyceae</taxon>
        <taxon>Pyramimonadales</taxon>
        <taxon>Pyramimonadaceae</taxon>
        <taxon>Cymbomonas</taxon>
    </lineage>
</organism>
<feature type="domain" description="EGF-like calcium-binding" evidence="10">
    <location>
        <begin position="456"/>
        <end position="494"/>
    </location>
</feature>
<evidence type="ECO:0000256" key="4">
    <source>
        <dbReference type="ARBA" id="ARBA00022737"/>
    </source>
</evidence>
<sequence length="2352" mass="251077">MTSFSNSTFSVQFEAEFTAQMAASAGIATSAVNIVSIVSGSVQVSSEAMFHSMDSASVFSNLLKAAPSAIFNSSTFLGYGTPTTTSLSSAYGSLPPPPPPPPTPPPPPPQFDIDLSPSSVGVTGCDPSPCFAASVCNDDASSEGCVSSACYLESASGAAVCGSCPTGYFGDGVTCDDVDECAVEQSVGRLACDPRTDCINAPGGYDCGPCPEGYLGSGKDACILSTACDTFNGGCDELTQCSSDGVGGVVCGDCPDGYDGTGSTGCTDVDGCAAAGAECFPGVHCEDVPAPGAGRSCGACPSGTLGDGVECEQSVCWEANGGCDLLVTCEEASPRKCGVCPAGYDDMHGDGTWCMDTDGCAEVPCFPGVPCTDTLAPGTGYACGGCPAGFEGDGTMCMDVDECVGEDNGGCWALDPMDMNALHTECVNTAGGSSCTACPEGFFGSGETQCRPVTTCAVGNGSCDPHSNCTDTAGGPECGGCSAGYSGFGDTGCLDTDGCAVSPPPCFEDGHAVTACQDVPAPGEGYLCGPCPEGYKGDGITCELCGINATIADSSITSGRVYRTQNIQVVGELKDLDEGCTNTHGTSFQWLASGSGTTETGPMLLSDDINKANTLTLVLPAGSLEVLSRYTFKLEAWLEGEPRVRGEAVIEAYVERQPLQALVSGAGGVVGEDSTLELDGKDSVDPDDAPEPMLYAWRCQRLGGEGIECYDRDGGLLSRRLTNATLYLHLQGAVEGIQYLFELTVTKGERTDTAVTTINVTKGHSPIPAISAVAGKVNPSQKLTLRSTVRGVDNETQAQLQWDVIAAEATPPLDLLSPAVLASASAHGAELVLHPNSLAPGGTYEVILTATLEGGKHGSASIQLVVNVEPVGGTLHVAPLEGKALETEFHLSTASWVDEDLPLEYLFSYIVPGASGTNHSASEAAGEEVVLAAYGPLSNVQLVLPEAGAAEADSVVEIRVYARDRYKAVGGPWAVNVTVTSPLFESEVEVVSYSKAVVETAAAALQNGAVDVALNSVAGSTSLLSVEATAERRRRRRVRLRQLRQERPEEETSAVEAEGEGTDAAVLHERRLQREEMMMLVRDANVMVVASDKVQERISMLVRGVVACPAEELSAGTQDIALEVLETVVQSALGDPSVTGASKLSTATAAQVLASLSSLIAESASTAAVAERAQDVLHSSADALLQTLVSGELPVQVTSAGMQLTTQRDALSGVGSTAERLFDHALAAEEGSGASAVTLPGALQAHLLGAGLTMVDFRFLAMDTDPHRGNDTGIEGHNATRGDTWHSQTVTVTLTSDNSEVAVQNLTEPISLNLTLEQYHEDGGVLPARTPSDPPLLCSFWDTVGGSYSTAGCATLPNPMPRNARLYWREEVWGSLLGGGSSGSSLTDPSLSLATSWGIAHGSLLDGCSEEYVAAPGGDEGTLAEGTMLRKYSGAECTAMDRRNNETCWWNWIAAGFMGPGCELSPVLQCRCTHLSDFRSIAAIGSFEDSEPEVEFLTLEDLTSFDPEEDFAKNTYLLTIVGSLAGGTLILVIVSNLDDRKQSRIHYENFFSQHGTGRCWRKEETNGLQTWGLFEEEVNSRVHIKWPEKKTKLKRSRTLQQKIGLNAMVSRLSRRDTRRSLRKLTTGVIRQPAAPAGELTPEGGCDYEREVPATRGISPQSQESFLITASPFMDPDHCVASVRVCPTLEEVHLHGFEKPLVEHYRGVSVRSVSALSPQRPSSAKNDNGGGKICRTTTILERSRAIFSLKEVLARSKSSCDVMPSLDAIEPGRIQLRAATGSVWTTARRAREPSSDLQTERPAMEVLRRVYSKGTEERRRRVTSDMDTTRKQRLQSDSLPDIENMWSRSHTLERALGVQDGPLNFFSEDSTPERSGPELWAALRKRYASRRFKDDASTKRLCALCGIAIVPLRMAVPMDHLRRYSKGKREALPLERMLGTALVLAAMAARKLLSDEELKRQMTLAAAQPWRHPPGRGFLWYLMVFKQMIPMNLGSQGWYNRVRLWNLVLLQHADGSFTADGTGDLATALHAGDPQENPGTSLRMRFSDEAVATSAPPELLEAFGCPPETPLELECRALQVWATILAVTHYRLLPFTWCHNPNADPDQRRFLSDDAEEWLAKQAQSQPEVQERLQILWVRGEETVELWGAKHRIRLCDAKDSRVPSKHHVVRPLLRHRMAGKMTRLARLMYYTHPVLGLHHVGFWEPFSRSERLILMTTNWVLIIAFSVGMFYSKAMLCCSELKEYAGCESHSTKGGRPAIWRIVPRASQSLTPHFTCTAFPQGTLVDSFFLLLMSCALVMPIRIVITTIFTIGGSQPVPANWGVNTEALKASLGAPVRGILSILQVVTLLLQF</sequence>
<gene>
    <name evidence="12" type="ORF">CYMTET_23780</name>
</gene>
<dbReference type="GO" id="GO:0006816">
    <property type="term" value="P:calcium ion transport"/>
    <property type="evidence" value="ECO:0007669"/>
    <property type="project" value="TreeGrafter"/>
</dbReference>
<feature type="domain" description="EGF-like" evidence="11">
    <location>
        <begin position="359"/>
        <end position="398"/>
    </location>
</feature>
<dbReference type="Pfam" id="PF02010">
    <property type="entry name" value="REJ"/>
    <property type="match status" value="1"/>
</dbReference>
<keyword evidence="2" id="KW-0245">EGF-like domain</keyword>
<feature type="domain" description="EGF-like calcium-binding" evidence="10">
    <location>
        <begin position="177"/>
        <end position="223"/>
    </location>
</feature>
<evidence type="ECO:0000256" key="3">
    <source>
        <dbReference type="ARBA" id="ARBA00022692"/>
    </source>
</evidence>
<feature type="domain" description="EGF-like" evidence="11">
    <location>
        <begin position="180"/>
        <end position="223"/>
    </location>
</feature>
<feature type="domain" description="EGF-like" evidence="11">
    <location>
        <begin position="227"/>
        <end position="267"/>
    </location>
</feature>
<proteinExistence type="predicted"/>
<dbReference type="InterPro" id="IPR018097">
    <property type="entry name" value="EGF_Ca-bd_CS"/>
</dbReference>
<keyword evidence="13" id="KW-1185">Reference proteome</keyword>
<evidence type="ECO:0000313" key="12">
    <source>
        <dbReference type="EMBL" id="KAK3267681.1"/>
    </source>
</evidence>
<protein>
    <submittedName>
        <fullName evidence="12">Uncharacterized protein</fullName>
    </submittedName>
</protein>
<comment type="subcellular location">
    <subcellularLocation>
        <location evidence="1">Membrane</location>
    </subcellularLocation>
</comment>
<dbReference type="PANTHER" id="PTHR46730:SF1">
    <property type="entry name" value="PLAT DOMAIN-CONTAINING PROTEIN"/>
    <property type="match status" value="1"/>
</dbReference>
<dbReference type="SMART" id="SM00179">
    <property type="entry name" value="EGF_CA"/>
    <property type="match status" value="5"/>
</dbReference>
<feature type="compositionally biased region" description="Pro residues" evidence="8">
    <location>
        <begin position="94"/>
        <end position="110"/>
    </location>
</feature>